<feature type="region of interest" description="Disordered" evidence="10">
    <location>
        <begin position="316"/>
        <end position="386"/>
    </location>
</feature>
<feature type="transmembrane region" description="Helical" evidence="11">
    <location>
        <begin position="70"/>
        <end position="90"/>
    </location>
</feature>
<dbReference type="Proteomes" id="UP000567179">
    <property type="component" value="Unassembled WGS sequence"/>
</dbReference>
<keyword evidence="5 11" id="KW-1133">Transmembrane helix</keyword>
<dbReference type="GO" id="GO:0005886">
    <property type="term" value="C:plasma membrane"/>
    <property type="evidence" value="ECO:0007669"/>
    <property type="project" value="TreeGrafter"/>
</dbReference>
<protein>
    <recommendedName>
        <fullName evidence="14">Pheromone receptor</fullName>
    </recommendedName>
</protein>
<organism evidence="12 13">
    <name type="scientific">Psilocybe cf. subviscida</name>
    <dbReference type="NCBI Taxonomy" id="2480587"/>
    <lineage>
        <taxon>Eukaryota</taxon>
        <taxon>Fungi</taxon>
        <taxon>Dikarya</taxon>
        <taxon>Basidiomycota</taxon>
        <taxon>Agaricomycotina</taxon>
        <taxon>Agaricomycetes</taxon>
        <taxon>Agaricomycetidae</taxon>
        <taxon>Agaricales</taxon>
        <taxon>Agaricineae</taxon>
        <taxon>Strophariaceae</taxon>
        <taxon>Psilocybe</taxon>
    </lineage>
</organism>
<evidence type="ECO:0000256" key="8">
    <source>
        <dbReference type="ARBA" id="ARBA00023170"/>
    </source>
</evidence>
<keyword evidence="9" id="KW-0807">Transducer</keyword>
<feature type="transmembrane region" description="Helical" evidence="11">
    <location>
        <begin position="273"/>
        <end position="292"/>
    </location>
</feature>
<dbReference type="PRINTS" id="PR00901">
    <property type="entry name" value="PHEROMONEBAR"/>
</dbReference>
<accession>A0A8H5BVY8</accession>
<dbReference type="PRINTS" id="PR00899">
    <property type="entry name" value="GPCRSTE3"/>
</dbReference>
<dbReference type="AlphaFoldDB" id="A0A8H5BVY8"/>
<evidence type="ECO:0000256" key="5">
    <source>
        <dbReference type="ARBA" id="ARBA00022989"/>
    </source>
</evidence>
<dbReference type="InterPro" id="IPR001499">
    <property type="entry name" value="GPCR_STE3"/>
</dbReference>
<evidence type="ECO:0000256" key="6">
    <source>
        <dbReference type="ARBA" id="ARBA00023040"/>
    </source>
</evidence>
<keyword evidence="7 11" id="KW-0472">Membrane</keyword>
<dbReference type="GO" id="GO:0000750">
    <property type="term" value="P:pheromone-dependent signal transduction involved in conjugation with cellular fusion"/>
    <property type="evidence" value="ECO:0007669"/>
    <property type="project" value="TreeGrafter"/>
</dbReference>
<keyword evidence="6" id="KW-0297">G-protein coupled receptor</keyword>
<evidence type="ECO:0000256" key="2">
    <source>
        <dbReference type="ARBA" id="ARBA00011085"/>
    </source>
</evidence>
<evidence type="ECO:0000256" key="10">
    <source>
        <dbReference type="SAM" id="MobiDB-lite"/>
    </source>
</evidence>
<feature type="transmembrane region" description="Helical" evidence="11">
    <location>
        <begin position="163"/>
        <end position="184"/>
    </location>
</feature>
<evidence type="ECO:0000313" key="13">
    <source>
        <dbReference type="Proteomes" id="UP000567179"/>
    </source>
</evidence>
<feature type="transmembrane region" description="Helical" evidence="11">
    <location>
        <begin position="6"/>
        <end position="26"/>
    </location>
</feature>
<dbReference type="PANTHER" id="PTHR28097">
    <property type="entry name" value="PHEROMONE A FACTOR RECEPTOR"/>
    <property type="match status" value="1"/>
</dbReference>
<evidence type="ECO:0000256" key="7">
    <source>
        <dbReference type="ARBA" id="ARBA00023136"/>
    </source>
</evidence>
<dbReference type="Pfam" id="PF02076">
    <property type="entry name" value="STE3"/>
    <property type="match status" value="1"/>
</dbReference>
<keyword evidence="4 11" id="KW-0812">Transmembrane</keyword>
<feature type="transmembrane region" description="Helical" evidence="11">
    <location>
        <begin position="205"/>
        <end position="230"/>
    </location>
</feature>
<evidence type="ECO:0000256" key="9">
    <source>
        <dbReference type="ARBA" id="ARBA00023224"/>
    </source>
</evidence>
<keyword evidence="3" id="KW-0589">Pheromone response</keyword>
<comment type="subcellular location">
    <subcellularLocation>
        <location evidence="1">Membrane</location>
        <topology evidence="1">Multi-pass membrane protein</topology>
    </subcellularLocation>
</comment>
<reference evidence="12 13" key="1">
    <citation type="journal article" date="2020" name="ISME J.">
        <title>Uncovering the hidden diversity of litter-decomposition mechanisms in mushroom-forming fungi.</title>
        <authorList>
            <person name="Floudas D."/>
            <person name="Bentzer J."/>
            <person name="Ahren D."/>
            <person name="Johansson T."/>
            <person name="Persson P."/>
            <person name="Tunlid A."/>
        </authorList>
    </citation>
    <scope>NUCLEOTIDE SEQUENCE [LARGE SCALE GENOMIC DNA]</scope>
    <source>
        <strain evidence="12 13">CBS 101986</strain>
    </source>
</reference>
<evidence type="ECO:0008006" key="14">
    <source>
        <dbReference type="Google" id="ProtNLM"/>
    </source>
</evidence>
<name>A0A8H5BVY8_9AGAR</name>
<proteinExistence type="inferred from homology"/>
<keyword evidence="13" id="KW-1185">Reference proteome</keyword>
<evidence type="ECO:0000256" key="3">
    <source>
        <dbReference type="ARBA" id="ARBA00022507"/>
    </source>
</evidence>
<evidence type="ECO:0000256" key="1">
    <source>
        <dbReference type="ARBA" id="ARBA00004141"/>
    </source>
</evidence>
<evidence type="ECO:0000313" key="12">
    <source>
        <dbReference type="EMBL" id="KAF5329528.1"/>
    </source>
</evidence>
<dbReference type="CDD" id="cd14966">
    <property type="entry name" value="7tmD_STE3"/>
    <property type="match status" value="1"/>
</dbReference>
<dbReference type="EMBL" id="JAACJJ010000002">
    <property type="protein sequence ID" value="KAF5329528.1"/>
    <property type="molecule type" value="Genomic_DNA"/>
</dbReference>
<feature type="compositionally biased region" description="Low complexity" evidence="10">
    <location>
        <begin position="331"/>
        <end position="347"/>
    </location>
</feature>
<dbReference type="PANTHER" id="PTHR28097:SF1">
    <property type="entry name" value="PHEROMONE A FACTOR RECEPTOR"/>
    <property type="match status" value="1"/>
</dbReference>
<sequence>MADPTYPLFPIFSFLGFILSLIPLPWHLQAWNSGTCYFMMWTSISCLNQFVNSIVWHNNALNPSPIWCEISIRILMGASVGIPLASLCINRRLYQIASSQAVTITRGEKRRAILIDTTLCVLCPLLFIALQYVIQGHRFNIYEDIGCYPALYNTLLTYFISSMWPAVIGLTSAVYCFLSLRAFARRRLEFSQFMNSGNSSLTMGRYFRLMGLAATDILLTTPLSIFSMWVNASGGPLDPWRSWEDTHFNYSRIEQVPRFYWSMSRNLVLGMTFTRWVPIFCALIFFAFFGFADEAKKNYRKAFWFVANRFGVRQPEKPKGNVPTIGHYNKPKAPLSPTSPSASSHLPPYSPGPPSFYNMSDMKRSETTRTTTTMRSIADAESQRDDVSTASILHHDQNETPKRFSWKSILLPASDRRYSSYT</sequence>
<dbReference type="GO" id="GO:0004934">
    <property type="term" value="F:mating-type alpha-factor pheromone receptor activity"/>
    <property type="evidence" value="ECO:0007669"/>
    <property type="project" value="InterPro"/>
</dbReference>
<feature type="transmembrane region" description="Helical" evidence="11">
    <location>
        <begin position="111"/>
        <end position="134"/>
    </location>
</feature>
<keyword evidence="8" id="KW-0675">Receptor</keyword>
<evidence type="ECO:0000256" key="11">
    <source>
        <dbReference type="SAM" id="Phobius"/>
    </source>
</evidence>
<gene>
    <name evidence="12" type="ORF">D9619_009304</name>
</gene>
<evidence type="ECO:0000256" key="4">
    <source>
        <dbReference type="ARBA" id="ARBA00022692"/>
    </source>
</evidence>
<dbReference type="OrthoDB" id="2874149at2759"/>
<comment type="caution">
    <text evidence="12">The sequence shown here is derived from an EMBL/GenBank/DDBJ whole genome shotgun (WGS) entry which is preliminary data.</text>
</comment>
<comment type="similarity">
    <text evidence="2">Belongs to the G-protein coupled receptor 4 family.</text>
</comment>
<dbReference type="InterPro" id="IPR000481">
    <property type="entry name" value="GPCR_Pheromne_B_alpha_rcpt"/>
</dbReference>